<dbReference type="CDD" id="cd07812">
    <property type="entry name" value="SRPBCC"/>
    <property type="match status" value="1"/>
</dbReference>
<dbReference type="Pfam" id="PF10604">
    <property type="entry name" value="Polyketide_cyc2"/>
    <property type="match status" value="1"/>
</dbReference>
<proteinExistence type="predicted"/>
<dbReference type="InterPro" id="IPR019587">
    <property type="entry name" value="Polyketide_cyclase/dehydratase"/>
</dbReference>
<dbReference type="Gene3D" id="3.30.530.20">
    <property type="match status" value="1"/>
</dbReference>
<dbReference type="Proteomes" id="UP000317344">
    <property type="component" value="Chromosome"/>
</dbReference>
<evidence type="ECO:0000313" key="1">
    <source>
        <dbReference type="EMBL" id="QDQ98332.1"/>
    </source>
</evidence>
<dbReference type="EMBL" id="CP041765">
    <property type="protein sequence ID" value="QDQ98332.1"/>
    <property type="molecule type" value="Genomic_DNA"/>
</dbReference>
<dbReference type="SUPFAM" id="SSF55961">
    <property type="entry name" value="Bet v1-like"/>
    <property type="match status" value="1"/>
</dbReference>
<dbReference type="KEGG" id="toy:FO059_14700"/>
<name>A0A516X5I3_9ACTN</name>
<dbReference type="AlphaFoldDB" id="A0A516X5I3"/>
<keyword evidence="2" id="KW-1185">Reference proteome</keyword>
<dbReference type="RefSeq" id="WP_143909737.1">
    <property type="nucleotide sequence ID" value="NZ_CP041765.1"/>
</dbReference>
<organism evidence="1 2">
    <name type="scientific">Tomitella fengzijianii</name>
    <dbReference type="NCBI Taxonomy" id="2597660"/>
    <lineage>
        <taxon>Bacteria</taxon>
        <taxon>Bacillati</taxon>
        <taxon>Actinomycetota</taxon>
        <taxon>Actinomycetes</taxon>
        <taxon>Mycobacteriales</taxon>
        <taxon>Tomitella</taxon>
    </lineage>
</organism>
<reference evidence="1 2" key="2">
    <citation type="submission" date="2019-07" db="EMBL/GenBank/DDBJ databases">
        <authorList>
            <person name="Huang Y."/>
        </authorList>
    </citation>
    <scope>NUCLEOTIDE SEQUENCE [LARGE SCALE GENOMIC DNA]</scope>
    <source>
        <strain evidence="1 2">HY188</strain>
    </source>
</reference>
<dbReference type="OrthoDB" id="4618973at2"/>
<sequence>MSDDLKASIEIDAPVEKVWTIVSDLKRMGEWSPMTRKMRVSGPVGVGTKTFNLNKSGWRVWPTTSKVVRFESNKQIAFRVNENRTIWSYELISDGQTTTVTERREVPEGTSKVSQFLVKYFMGGTEPFEQNLAKGMDATLARIKREAEAA</sequence>
<evidence type="ECO:0000313" key="2">
    <source>
        <dbReference type="Proteomes" id="UP000317344"/>
    </source>
</evidence>
<gene>
    <name evidence="1" type="ORF">FO059_14700</name>
</gene>
<protein>
    <submittedName>
        <fullName evidence="1">SRPBCC family protein</fullName>
    </submittedName>
</protein>
<reference evidence="1 2" key="1">
    <citation type="submission" date="2019-07" db="EMBL/GenBank/DDBJ databases">
        <title>Tomitella cavernea sp. nov., an actinomycete isolated from soil.</title>
        <authorList>
            <person name="Cheng J."/>
        </authorList>
    </citation>
    <scope>NUCLEOTIDE SEQUENCE [LARGE SCALE GENOMIC DNA]</scope>
    <source>
        <strain evidence="1 2">HY188</strain>
    </source>
</reference>
<accession>A0A516X5I3</accession>
<dbReference type="InterPro" id="IPR023393">
    <property type="entry name" value="START-like_dom_sf"/>
</dbReference>